<dbReference type="PANTHER" id="PTHR43394:SF16">
    <property type="entry name" value="ABC TRANSPORTER B FAMILY MEMBER 4-LIKE ISOFORM X1"/>
    <property type="match status" value="1"/>
</dbReference>
<dbReference type="FunFam" id="1.20.1560.10:FF:000163">
    <property type="entry name" value="ABC transporter B family protein"/>
    <property type="match status" value="1"/>
</dbReference>
<dbReference type="SUPFAM" id="SSF52540">
    <property type="entry name" value="P-loop containing nucleoside triphosphate hydrolases"/>
    <property type="match status" value="4"/>
</dbReference>
<feature type="domain" description="ABC transmembrane type-1" evidence="14">
    <location>
        <begin position="1301"/>
        <end position="1577"/>
    </location>
</feature>
<dbReference type="InterPro" id="IPR036640">
    <property type="entry name" value="ABC1_TM_sf"/>
</dbReference>
<organism evidence="15">
    <name type="scientific">Salix viminalis</name>
    <name type="common">Common osier</name>
    <name type="synonym">Basket willow</name>
    <dbReference type="NCBI Taxonomy" id="40686"/>
    <lineage>
        <taxon>Eukaryota</taxon>
        <taxon>Viridiplantae</taxon>
        <taxon>Streptophyta</taxon>
        <taxon>Embryophyta</taxon>
        <taxon>Tracheophyta</taxon>
        <taxon>Spermatophyta</taxon>
        <taxon>Magnoliopsida</taxon>
        <taxon>eudicotyledons</taxon>
        <taxon>Gunneridae</taxon>
        <taxon>Pentapetalae</taxon>
        <taxon>rosids</taxon>
        <taxon>fabids</taxon>
        <taxon>Malpighiales</taxon>
        <taxon>Salicaceae</taxon>
        <taxon>Saliceae</taxon>
        <taxon>Salix</taxon>
    </lineage>
</organism>
<dbReference type="PROSITE" id="PS50893">
    <property type="entry name" value="ABC_TRANSPORTER_2"/>
    <property type="match status" value="3"/>
</dbReference>
<dbReference type="SMART" id="SM00382">
    <property type="entry name" value="AAA"/>
    <property type="match status" value="4"/>
</dbReference>
<keyword evidence="6" id="KW-0547">Nucleotide-binding</keyword>
<feature type="domain" description="ABC transporter" evidence="13">
    <location>
        <begin position="1612"/>
        <end position="1842"/>
    </location>
</feature>
<feature type="transmembrane region" description="Helical" evidence="12">
    <location>
        <begin position="591"/>
        <end position="609"/>
    </location>
</feature>
<feature type="transmembrane region" description="Helical" evidence="12">
    <location>
        <begin position="689"/>
        <end position="709"/>
    </location>
</feature>
<proteinExistence type="inferred from homology"/>
<dbReference type="InterPro" id="IPR027417">
    <property type="entry name" value="P-loop_NTPase"/>
</dbReference>
<accession>A0A6N2N2E3</accession>
<evidence type="ECO:0000256" key="8">
    <source>
        <dbReference type="ARBA" id="ARBA00022989"/>
    </source>
</evidence>
<feature type="transmembrane region" description="Helical" evidence="12">
    <location>
        <begin position="765"/>
        <end position="787"/>
    </location>
</feature>
<dbReference type="InterPro" id="IPR017871">
    <property type="entry name" value="ABC_transporter-like_CS"/>
</dbReference>
<dbReference type="GO" id="GO:0005524">
    <property type="term" value="F:ATP binding"/>
    <property type="evidence" value="ECO:0007669"/>
    <property type="project" value="UniProtKB-KW"/>
</dbReference>
<evidence type="ECO:0000256" key="10">
    <source>
        <dbReference type="ARBA" id="ARBA00023180"/>
    </source>
</evidence>
<dbReference type="InterPro" id="IPR011527">
    <property type="entry name" value="ABC1_TM_dom"/>
</dbReference>
<dbReference type="Gene3D" id="3.40.50.300">
    <property type="entry name" value="P-loop containing nucleotide triphosphate hydrolases"/>
    <property type="match status" value="4"/>
</dbReference>
<feature type="domain" description="ABC transmembrane type-1" evidence="14">
    <location>
        <begin position="685"/>
        <end position="929"/>
    </location>
</feature>
<dbReference type="FunFam" id="1.20.1560.10:FF:000147">
    <property type="entry name" value="ABC transporter B family member 9"/>
    <property type="match status" value="1"/>
</dbReference>
<keyword evidence="3" id="KW-0813">Transport</keyword>
<feature type="compositionally biased region" description="Basic and acidic residues" evidence="11">
    <location>
        <begin position="327"/>
        <end position="347"/>
    </location>
</feature>
<feature type="transmembrane region" description="Helical" evidence="12">
    <location>
        <begin position="552"/>
        <end position="579"/>
    </location>
</feature>
<evidence type="ECO:0000256" key="5">
    <source>
        <dbReference type="ARBA" id="ARBA00022737"/>
    </source>
</evidence>
<dbReference type="InterPro" id="IPR039421">
    <property type="entry name" value="Type_1_exporter"/>
</dbReference>
<evidence type="ECO:0000256" key="9">
    <source>
        <dbReference type="ARBA" id="ARBA00023136"/>
    </source>
</evidence>
<evidence type="ECO:0000256" key="11">
    <source>
        <dbReference type="SAM" id="MobiDB-lite"/>
    </source>
</evidence>
<dbReference type="GO" id="GO:0005743">
    <property type="term" value="C:mitochondrial inner membrane"/>
    <property type="evidence" value="ECO:0007669"/>
    <property type="project" value="TreeGrafter"/>
</dbReference>
<name>A0A6N2N2E3_SALVM</name>
<dbReference type="CDD" id="cd03249">
    <property type="entry name" value="ABC_MTABC3_MDL1_MDL2"/>
    <property type="match status" value="2"/>
</dbReference>
<feature type="transmembrane region" description="Helical" evidence="12">
    <location>
        <begin position="419"/>
        <end position="442"/>
    </location>
</feature>
<evidence type="ECO:0000259" key="14">
    <source>
        <dbReference type="PROSITE" id="PS50929"/>
    </source>
</evidence>
<protein>
    <submittedName>
        <fullName evidence="15">Uncharacterized protein</fullName>
    </submittedName>
</protein>
<dbReference type="GO" id="GO:0090374">
    <property type="term" value="P:oligopeptide export from mitochondrion"/>
    <property type="evidence" value="ECO:0007669"/>
    <property type="project" value="TreeGrafter"/>
</dbReference>
<feature type="transmembrane region" description="Helical" evidence="12">
    <location>
        <begin position="1514"/>
        <end position="1538"/>
    </location>
</feature>
<dbReference type="SUPFAM" id="SSF90123">
    <property type="entry name" value="ABC transporter transmembrane region"/>
    <property type="match status" value="4"/>
</dbReference>
<keyword evidence="4 12" id="KW-0812">Transmembrane</keyword>
<feature type="domain" description="ABC transmembrane type-1" evidence="14">
    <location>
        <begin position="423"/>
        <end position="595"/>
    </location>
</feature>
<keyword evidence="5" id="KW-0677">Repeat</keyword>
<feature type="domain" description="ABC transporter" evidence="13">
    <location>
        <begin position="36"/>
        <end position="321"/>
    </location>
</feature>
<feature type="region of interest" description="Disordered" evidence="11">
    <location>
        <begin position="1206"/>
        <end position="1251"/>
    </location>
</feature>
<dbReference type="PROSITE" id="PS00211">
    <property type="entry name" value="ABC_TRANSPORTER_1"/>
    <property type="match status" value="4"/>
</dbReference>
<feature type="transmembrane region" description="Helical" evidence="12">
    <location>
        <begin position="793"/>
        <end position="812"/>
    </location>
</feature>
<feature type="compositionally biased region" description="Basic and acidic residues" evidence="11">
    <location>
        <begin position="1206"/>
        <end position="1225"/>
    </location>
</feature>
<evidence type="ECO:0000259" key="13">
    <source>
        <dbReference type="PROSITE" id="PS50893"/>
    </source>
</evidence>
<evidence type="ECO:0000256" key="12">
    <source>
        <dbReference type="SAM" id="Phobius"/>
    </source>
</evidence>
<feature type="domain" description="ABC transmembrane type-1" evidence="14">
    <location>
        <begin position="156"/>
        <end position="210"/>
    </location>
</feature>
<gene>
    <name evidence="15" type="ORF">SVIM_LOCUS431101</name>
</gene>
<dbReference type="NCBIfam" id="NF010167">
    <property type="entry name" value="PRK13648.1"/>
    <property type="match status" value="4"/>
</dbReference>
<evidence type="ECO:0000256" key="3">
    <source>
        <dbReference type="ARBA" id="ARBA00022448"/>
    </source>
</evidence>
<feature type="transmembrane region" description="Helical" evidence="12">
    <location>
        <begin position="463"/>
        <end position="479"/>
    </location>
</feature>
<dbReference type="Pfam" id="PF00005">
    <property type="entry name" value="ABC_tran"/>
    <property type="match status" value="4"/>
</dbReference>
<sequence length="1850" mass="201400">MGLVSQEPVLFNETIRANIAYGKEGNATEAEILAASELANAHKFISSLQQGYDTVVGERGTQLSGGQKQRVAIARAMVKSPKILLLDEATSALDAESERVVQDALDRVMVSRTTVVVAHRLSTIKNADVIAVVKNGVIVEKGKHETLIHIKDEVACWMVTGERQAARIRGKYLTTILKQDIAFFDKETNTGEVVGRMSGDTVLIQDAMGEKGIDTMVGEHGTQLSGGQKQRIAIARAILKDPRILLLDEATSALDTESERVVQEALDRIMVNRTTVIVAHRLSTVRNAEMIAVIYRGKMVEKGSHSELLKDPEGAYSQLIRLQEVNKESKLETEDPKKSDISAESLRRSSQRISLKRSISRESSGVGHSSRHSFSVPFGLPAGFNVTDNPTSELEASPQKQEAPDVPISRLAYLNKPEVPVLIAGCIFAILNGLIFPVYGILLSSIIKTFFEPPDELRKDSKFWSLIFMALGLASFVVYPSQTYLFSVAGCKLIQRIRSMCFEKVVHMEVSWFDEPEHSSGAIGARLSADAAIVRALVGDSLSQLVQNISSAIAGLVIAFTASWQLAFVVLVLLPLILLNGFLQVKFMKGFSADAKVFFALTMAAIGISQSSSFAPDSTKAKGAAASIFAIIDRKSKIDPSDESGTTLDNVKGEIELRHISFKYPSRPDIEIFRDLSLAIHSGKVSLKFVYLGLGSAVAAFFQVACWMVTGERQAARIRGKYLNTILKQDIAFFDKETNTGEVVGRMSGDTVLIQDAMGEKVGKFIQLLSTFIGGFIIAFIKGWLLTLVMLSSIPPLVIAGAGLAIVIARMATRGQTAYAKAAIVVEQTIGSIRTVASFTGERQAFSNYKNFLATAYNSGVQEGFTSGLGLGIVMLLVFCTYALAVWFGGKMILEKGYSGGSVLNVIIAVLIGSMSLGQASPCLSSFAAGQAAAYKMFETINRKPEIDSSDTRGKILDDIGGDVELRDVYFTYPARPDEQIFAGFSLFIPSGTTAALVGQSGSGKSTVISLIERFYDPQAGEVLIDGINLKEFQLKWIREKIGLVSQEPVLFASSIKDNIAYGKDSATTEEIKAAAELANAAKFIDKLPQGIDTMVGEHGTQLSGGQKQRIAIARAILKDPRILLLDEATSALDTESERVVQEALDRIMVNRTTVIVAHRLSTVRNAEMIAVIYRGRMVEKGSHSELLKDPEGAYSQLIRLQVNKESKLETEDPKKSDISAESLRRSSQRISLKRSISRESSGVGHSSRRSFSVPFGLPAGFNVTDNPTSELEASPQKQEAPDVPISRLAYLNKPEVPVLIAGCIFAILNGLIFPVYGILLSSVIETFFEPPDEMRKDSKFWSLIFMALGLASFVVYPSQTYLFSVAGCKLIQRIRSMCFEKVVHMEVSWFDEPEHSSGAVGARLSADAATVRALVGDSLSSVGPEHLISYSWFGHCLYCILAIGTCSPRTTSSNRTQWISSSKKMYEEASQVANDAVGSIRTVASFCAEEKVMQLYRRKCEGPMRTGIRQGMISGAGFGVSFFLLFSVYATCFYVGAQLVQHGKTTFAEVFRVFFALTMAAIGISQSSSFAPDSTKAKGAAASIFAIIDRKSKIDPSDESGTTLDNVKGEIELRHISFKYPSRPDIEIFRDLSLAIHSGKKVEVEINVISLLQRFYDPDSGHITLDGIDIQSLQLKWLRQQMGLVSQEPVLFNETIRANIAYGKEGNATEAEILAASELANAHKFISSLQQGYDTVVGERGTQLSGGQKQRVAIARAMVKSPRILLLDEATSALDAESERVVQDALDRVMVSRTTVVVAHRLSTIKNADVIAVVKNGVIVEKGKHETLIHIEDGVYASLVALHMSASTS</sequence>
<dbReference type="CDD" id="cd18578">
    <property type="entry name" value="ABC_6TM_Pgp_ABCB1_D2_like"/>
    <property type="match status" value="2"/>
</dbReference>
<dbReference type="FunFam" id="3.40.50.300:FF:000066">
    <property type="entry name" value="ABC transporter B family member 1"/>
    <property type="match status" value="2"/>
</dbReference>
<feature type="domain" description="ABC transporter" evidence="13">
    <location>
        <begin position="964"/>
        <end position="1200"/>
    </location>
</feature>
<feature type="transmembrane region" description="Helical" evidence="12">
    <location>
        <begin position="1297"/>
        <end position="1321"/>
    </location>
</feature>
<dbReference type="PANTHER" id="PTHR43394">
    <property type="entry name" value="ATP-DEPENDENT PERMEASE MDL1, MITOCHONDRIAL"/>
    <property type="match status" value="1"/>
</dbReference>
<dbReference type="GO" id="GO:0015421">
    <property type="term" value="F:ABC-type oligopeptide transporter activity"/>
    <property type="evidence" value="ECO:0007669"/>
    <property type="project" value="TreeGrafter"/>
</dbReference>
<feature type="transmembrane region" description="Helical" evidence="12">
    <location>
        <begin position="900"/>
        <end position="918"/>
    </location>
</feature>
<evidence type="ECO:0000256" key="7">
    <source>
        <dbReference type="ARBA" id="ARBA00022840"/>
    </source>
</evidence>
<reference evidence="15" key="1">
    <citation type="submission" date="2019-03" db="EMBL/GenBank/DDBJ databases">
        <authorList>
            <person name="Mank J."/>
            <person name="Almeida P."/>
        </authorList>
    </citation>
    <scope>NUCLEOTIDE SEQUENCE</scope>
    <source>
        <strain evidence="15">78183</strain>
    </source>
</reference>
<dbReference type="FunFam" id="3.40.50.300:FF:000604">
    <property type="entry name" value="ABC transporter B family member 28"/>
    <property type="match status" value="1"/>
</dbReference>
<feature type="transmembrane region" description="Helical" evidence="12">
    <location>
        <begin position="1341"/>
        <end position="1364"/>
    </location>
</feature>
<comment type="subcellular location">
    <subcellularLocation>
        <location evidence="1">Cell membrane</location>
        <topology evidence="1">Multi-pass membrane protein</topology>
    </subcellularLocation>
</comment>
<evidence type="ECO:0000256" key="2">
    <source>
        <dbReference type="ARBA" id="ARBA00007577"/>
    </source>
</evidence>
<feature type="region of interest" description="Disordered" evidence="11">
    <location>
        <begin position="327"/>
        <end position="373"/>
    </location>
</feature>
<dbReference type="GO" id="GO:0005886">
    <property type="term" value="C:plasma membrane"/>
    <property type="evidence" value="ECO:0007669"/>
    <property type="project" value="UniProtKB-SubCell"/>
</dbReference>
<dbReference type="Gene3D" id="1.20.1560.10">
    <property type="entry name" value="ABC transporter type 1, transmembrane domain"/>
    <property type="match status" value="3"/>
</dbReference>
<evidence type="ECO:0000256" key="1">
    <source>
        <dbReference type="ARBA" id="ARBA00004651"/>
    </source>
</evidence>
<dbReference type="Pfam" id="PF00664">
    <property type="entry name" value="ABC_membrane"/>
    <property type="match status" value="3"/>
</dbReference>
<evidence type="ECO:0000313" key="15">
    <source>
        <dbReference type="EMBL" id="VFU58886.1"/>
    </source>
</evidence>
<dbReference type="CDD" id="cd18577">
    <property type="entry name" value="ABC_6TM_Pgp_ABCB1_D1_like"/>
    <property type="match status" value="1"/>
</dbReference>
<dbReference type="InterPro" id="IPR003593">
    <property type="entry name" value="AAA+_ATPase"/>
</dbReference>
<keyword evidence="8 12" id="KW-1133">Transmembrane helix</keyword>
<keyword evidence="7" id="KW-0067">ATP-binding</keyword>
<dbReference type="PROSITE" id="PS50929">
    <property type="entry name" value="ABC_TM1F"/>
    <property type="match status" value="4"/>
</dbReference>
<keyword evidence="9 12" id="KW-0472">Membrane</keyword>
<evidence type="ECO:0000256" key="4">
    <source>
        <dbReference type="ARBA" id="ARBA00022692"/>
    </source>
</evidence>
<dbReference type="GO" id="GO:0016887">
    <property type="term" value="F:ATP hydrolysis activity"/>
    <property type="evidence" value="ECO:0007669"/>
    <property type="project" value="InterPro"/>
</dbReference>
<dbReference type="EMBL" id="CAADRP010002007">
    <property type="protein sequence ID" value="VFU58886.1"/>
    <property type="molecule type" value="Genomic_DNA"/>
</dbReference>
<keyword evidence="10" id="KW-0325">Glycoprotein</keyword>
<dbReference type="InterPro" id="IPR003439">
    <property type="entry name" value="ABC_transporter-like_ATP-bd"/>
</dbReference>
<comment type="similarity">
    <text evidence="2">Belongs to the ABC transporter superfamily. ABCB family. Multidrug resistance exporter (TC 3.A.1.201) subfamily.</text>
</comment>
<feature type="transmembrane region" description="Helical" evidence="12">
    <location>
        <begin position="869"/>
        <end position="888"/>
    </location>
</feature>
<evidence type="ECO:0000256" key="6">
    <source>
        <dbReference type="ARBA" id="ARBA00022741"/>
    </source>
</evidence>